<dbReference type="Gene3D" id="3.20.20.140">
    <property type="entry name" value="Metal-dependent hydrolases"/>
    <property type="match status" value="1"/>
</dbReference>
<dbReference type="CDD" id="cd01309">
    <property type="entry name" value="Met_dep_hydrolase_C"/>
    <property type="match status" value="1"/>
</dbReference>
<sequence length="384" mass="41873">MNIINAKIYTMEDKIIPNGYITVENGKITAVGEMSGFAVTSADILDVNGAGVYPGFVDAHSHLGMWEDGLGFEGDDGNEATDPSTPHLRGIDAVNPMDHCFEEAYRAGVTTVVTGPGSSNPVAGQLAAIKTYGNRIDDLIVKEPLAIKFALGENPKGIYHGKNEAPETRMATAAIIREQLYKAKKYLEDKQKAAEDEDFDEPDYDIKCEALLPLLRGEIKAHFHAHRADDIFTAMRLAREFKLNYVLIHCTEGHLIADKLRAEGADAVIGPLLCERSKPELRNLTPKTAAVLHKQGVSIAICTDHPVIPIQYLPLTAGLAVREGLPYEEALRAITINPARICGLEERIGSIKPGKDADLVVFEGDPLSVYTTPNMVFINGFRVI</sequence>
<gene>
    <name evidence="2" type="ORF">SAMN05192585_11561</name>
</gene>
<name>A0A1H0A8M7_9FIRM</name>
<dbReference type="InterPro" id="IPR051781">
    <property type="entry name" value="Metallo-dep_Hydrolase"/>
</dbReference>
<dbReference type="EMBL" id="FNID01000015">
    <property type="protein sequence ID" value="SDN29825.1"/>
    <property type="molecule type" value="Genomic_DNA"/>
</dbReference>
<evidence type="ECO:0000259" key="1">
    <source>
        <dbReference type="Pfam" id="PF01979"/>
    </source>
</evidence>
<dbReference type="InterPro" id="IPR011059">
    <property type="entry name" value="Metal-dep_hydrolase_composite"/>
</dbReference>
<keyword evidence="3" id="KW-1185">Reference proteome</keyword>
<dbReference type="RefSeq" id="WP_092640004.1">
    <property type="nucleotide sequence ID" value="NZ_FNID01000015.1"/>
</dbReference>
<dbReference type="PANTHER" id="PTHR43135:SF3">
    <property type="entry name" value="ALPHA-D-RIBOSE 1-METHYLPHOSPHONATE 5-TRIPHOSPHATE DIPHOSPHATASE"/>
    <property type="match status" value="1"/>
</dbReference>
<organism evidence="2 3">
    <name type="scientific">Acetanaerobacterium elongatum</name>
    <dbReference type="NCBI Taxonomy" id="258515"/>
    <lineage>
        <taxon>Bacteria</taxon>
        <taxon>Bacillati</taxon>
        <taxon>Bacillota</taxon>
        <taxon>Clostridia</taxon>
        <taxon>Eubacteriales</taxon>
        <taxon>Oscillospiraceae</taxon>
        <taxon>Acetanaerobacterium</taxon>
    </lineage>
</organism>
<dbReference type="OrthoDB" id="9802793at2"/>
<evidence type="ECO:0000313" key="3">
    <source>
        <dbReference type="Proteomes" id="UP000199182"/>
    </source>
</evidence>
<dbReference type="GO" id="GO:0016810">
    <property type="term" value="F:hydrolase activity, acting on carbon-nitrogen (but not peptide) bonds"/>
    <property type="evidence" value="ECO:0007669"/>
    <property type="project" value="InterPro"/>
</dbReference>
<evidence type="ECO:0000313" key="2">
    <source>
        <dbReference type="EMBL" id="SDN29825.1"/>
    </source>
</evidence>
<protein>
    <submittedName>
        <fullName evidence="2">Imidazolonepropionase</fullName>
    </submittedName>
</protein>
<reference evidence="2 3" key="1">
    <citation type="submission" date="2016-10" db="EMBL/GenBank/DDBJ databases">
        <authorList>
            <person name="de Groot N.N."/>
        </authorList>
    </citation>
    <scope>NUCLEOTIDE SEQUENCE [LARGE SCALE GENOMIC DNA]</scope>
    <source>
        <strain evidence="2 3">CGMCC 1.5012</strain>
    </source>
</reference>
<dbReference type="InterPro" id="IPR032466">
    <property type="entry name" value="Metal_Hydrolase"/>
</dbReference>
<dbReference type="InterPro" id="IPR006680">
    <property type="entry name" value="Amidohydro-rel"/>
</dbReference>
<dbReference type="SUPFAM" id="SSF51556">
    <property type="entry name" value="Metallo-dependent hydrolases"/>
    <property type="match status" value="1"/>
</dbReference>
<accession>A0A1H0A8M7</accession>
<feature type="domain" description="Amidohydrolase-related" evidence="1">
    <location>
        <begin position="52"/>
        <end position="378"/>
    </location>
</feature>
<dbReference type="AlphaFoldDB" id="A0A1H0A8M7"/>
<dbReference type="Proteomes" id="UP000199182">
    <property type="component" value="Unassembled WGS sequence"/>
</dbReference>
<dbReference type="STRING" id="258515.SAMN05192585_11561"/>
<dbReference type="SUPFAM" id="SSF51338">
    <property type="entry name" value="Composite domain of metallo-dependent hydrolases"/>
    <property type="match status" value="1"/>
</dbReference>
<dbReference type="PANTHER" id="PTHR43135">
    <property type="entry name" value="ALPHA-D-RIBOSE 1-METHYLPHOSPHONATE 5-TRIPHOSPHATE DIPHOSPHATASE"/>
    <property type="match status" value="1"/>
</dbReference>
<dbReference type="Pfam" id="PF01979">
    <property type="entry name" value="Amidohydro_1"/>
    <property type="match status" value="1"/>
</dbReference>
<proteinExistence type="predicted"/>